<gene>
    <name evidence="2" type="ORF">CERSUDRAFT_97639</name>
</gene>
<dbReference type="HOGENOM" id="CLU_1786608_0_0_1"/>
<keyword evidence="3" id="KW-1185">Reference proteome</keyword>
<protein>
    <submittedName>
        <fullName evidence="2">Uncharacterized protein</fullName>
    </submittedName>
</protein>
<evidence type="ECO:0000313" key="2">
    <source>
        <dbReference type="EMBL" id="EMD34379.1"/>
    </source>
</evidence>
<proteinExistence type="predicted"/>
<dbReference type="EMBL" id="KB445803">
    <property type="protein sequence ID" value="EMD34379.1"/>
    <property type="molecule type" value="Genomic_DNA"/>
</dbReference>
<evidence type="ECO:0000256" key="1">
    <source>
        <dbReference type="SAM" id="MobiDB-lite"/>
    </source>
</evidence>
<feature type="region of interest" description="Disordered" evidence="1">
    <location>
        <begin position="1"/>
        <end position="44"/>
    </location>
</feature>
<name>M2PES5_CERS8</name>
<reference evidence="2 3" key="1">
    <citation type="journal article" date="2012" name="Proc. Natl. Acad. Sci. U.S.A.">
        <title>Comparative genomics of Ceriporiopsis subvermispora and Phanerochaete chrysosporium provide insight into selective ligninolysis.</title>
        <authorList>
            <person name="Fernandez-Fueyo E."/>
            <person name="Ruiz-Duenas F.J."/>
            <person name="Ferreira P."/>
            <person name="Floudas D."/>
            <person name="Hibbett D.S."/>
            <person name="Canessa P."/>
            <person name="Larrondo L.F."/>
            <person name="James T.Y."/>
            <person name="Seelenfreund D."/>
            <person name="Lobos S."/>
            <person name="Polanco R."/>
            <person name="Tello M."/>
            <person name="Honda Y."/>
            <person name="Watanabe T."/>
            <person name="Watanabe T."/>
            <person name="Ryu J.S."/>
            <person name="Kubicek C.P."/>
            <person name="Schmoll M."/>
            <person name="Gaskell J."/>
            <person name="Hammel K.E."/>
            <person name="St John F.J."/>
            <person name="Vanden Wymelenberg A."/>
            <person name="Sabat G."/>
            <person name="Splinter BonDurant S."/>
            <person name="Syed K."/>
            <person name="Yadav J.S."/>
            <person name="Doddapaneni H."/>
            <person name="Subramanian V."/>
            <person name="Lavin J.L."/>
            <person name="Oguiza J.A."/>
            <person name="Perez G."/>
            <person name="Pisabarro A.G."/>
            <person name="Ramirez L."/>
            <person name="Santoyo F."/>
            <person name="Master E."/>
            <person name="Coutinho P.M."/>
            <person name="Henrissat B."/>
            <person name="Lombard V."/>
            <person name="Magnuson J.K."/>
            <person name="Kuees U."/>
            <person name="Hori C."/>
            <person name="Igarashi K."/>
            <person name="Samejima M."/>
            <person name="Held B.W."/>
            <person name="Barry K.W."/>
            <person name="LaButti K.M."/>
            <person name="Lapidus A."/>
            <person name="Lindquist E.A."/>
            <person name="Lucas S.M."/>
            <person name="Riley R."/>
            <person name="Salamov A.A."/>
            <person name="Hoffmeister D."/>
            <person name="Schwenk D."/>
            <person name="Hadar Y."/>
            <person name="Yarden O."/>
            <person name="de Vries R.P."/>
            <person name="Wiebenga A."/>
            <person name="Stenlid J."/>
            <person name="Eastwood D."/>
            <person name="Grigoriev I.V."/>
            <person name="Berka R.M."/>
            <person name="Blanchette R.A."/>
            <person name="Kersten P."/>
            <person name="Martinez A.T."/>
            <person name="Vicuna R."/>
            <person name="Cullen D."/>
        </authorList>
    </citation>
    <scope>NUCLEOTIDE SEQUENCE [LARGE SCALE GENOMIC DNA]</scope>
    <source>
        <strain evidence="2 3">B</strain>
    </source>
</reference>
<evidence type="ECO:0000313" key="3">
    <source>
        <dbReference type="Proteomes" id="UP000016930"/>
    </source>
</evidence>
<sequence>MPDSVSDTLDGTLDQGSEESTERSGDVGVGQADGEAGSDAEKFTMGSMTTAQAALRSHVLQLIVHPLPLGGLLAMPYLLHHTPSAAGLAQDTAHTFFVPSLKVTSSNAPSPLGSPRASQCTPGCSNTYAAPNGAKSDDPRTECTI</sequence>
<dbReference type="Proteomes" id="UP000016930">
    <property type="component" value="Unassembled WGS sequence"/>
</dbReference>
<dbReference type="AlphaFoldDB" id="M2PES5"/>
<accession>M2PES5</accession>
<organism evidence="2 3">
    <name type="scientific">Ceriporiopsis subvermispora (strain B)</name>
    <name type="common">White-rot fungus</name>
    <name type="synonym">Gelatoporia subvermispora</name>
    <dbReference type="NCBI Taxonomy" id="914234"/>
    <lineage>
        <taxon>Eukaryota</taxon>
        <taxon>Fungi</taxon>
        <taxon>Dikarya</taxon>
        <taxon>Basidiomycota</taxon>
        <taxon>Agaricomycotina</taxon>
        <taxon>Agaricomycetes</taxon>
        <taxon>Polyporales</taxon>
        <taxon>Gelatoporiaceae</taxon>
        <taxon>Gelatoporia</taxon>
    </lineage>
</organism>